<sequence length="552" mass="62452">MAVNSPKYSERVFGADQNTFKSLNWNPENPLITSLHQSLEPVSNQSQRVAYTTVGSLVNPKNILQFTAPNRIQREGANRRPLMSILANQSLDSIFQSCDPVPSLDMSNSVQYKNQLSRSASNLELNPTSVPEVKPSPDFLAVTKPEDNILRAELNEMLPTYPQNEKIVNLLPQSPDLHRHSTEERVSKEFGKKTTEPVVKLKTRFQGFEKMQTLQRLSKFNNPIQELARNKLSEFAVAKQKNPQKTSISPSHGESFLLGHSQPFEESVEVSDSEEIDLDYRDLFNNNSLNTEPSEIHRTDSITPQNLITTRLSSYPEPLTAGPPGQRSSDLSFNQPCRNHQNKFLGQYKAINCESQMSHQMNGSQVVGVTCRQEYVMPWAGHTSSHLVDTISLENAARYYPYALPTGATEMREFHDSLNIGLVDSRKSDQHHKTLNNWFYYGQRRFAMTANREFPHDSNCQYSKSNNLGHVYLSKYIPPEVQLSKFSVVEMNRMSLPECTAPMVKSLLVNLIEYSDKKTPGSRAALSNFIEAPLKSIDNSGKRNSAFLDDFK</sequence>
<gene>
    <name evidence="1" type="ORF">GcM1_250205</name>
</gene>
<evidence type="ECO:0000313" key="1">
    <source>
        <dbReference type="EMBL" id="RKF71789.1"/>
    </source>
</evidence>
<dbReference type="Proteomes" id="UP000285326">
    <property type="component" value="Unassembled WGS sequence"/>
</dbReference>
<dbReference type="AlphaFoldDB" id="A0A420IB58"/>
<proteinExistence type="predicted"/>
<evidence type="ECO:0000313" key="2">
    <source>
        <dbReference type="Proteomes" id="UP000285326"/>
    </source>
</evidence>
<reference evidence="1 2" key="1">
    <citation type="journal article" date="2018" name="BMC Genomics">
        <title>Comparative genome analyses reveal sequence features reflecting distinct modes of host-adaptation between dicot and monocot powdery mildew.</title>
        <authorList>
            <person name="Wu Y."/>
            <person name="Ma X."/>
            <person name="Pan Z."/>
            <person name="Kale S.D."/>
            <person name="Song Y."/>
            <person name="King H."/>
            <person name="Zhang Q."/>
            <person name="Presley C."/>
            <person name="Deng X."/>
            <person name="Wei C.I."/>
            <person name="Xiao S."/>
        </authorList>
    </citation>
    <scope>NUCLEOTIDE SEQUENCE [LARGE SCALE GENOMIC DNA]</scope>
    <source>
        <strain evidence="1">UMSG1</strain>
    </source>
</reference>
<organism evidence="1 2">
    <name type="scientific">Golovinomyces cichoracearum</name>
    <dbReference type="NCBI Taxonomy" id="62708"/>
    <lineage>
        <taxon>Eukaryota</taxon>
        <taxon>Fungi</taxon>
        <taxon>Dikarya</taxon>
        <taxon>Ascomycota</taxon>
        <taxon>Pezizomycotina</taxon>
        <taxon>Leotiomycetes</taxon>
        <taxon>Erysiphales</taxon>
        <taxon>Erysiphaceae</taxon>
        <taxon>Golovinomyces</taxon>
    </lineage>
</organism>
<dbReference type="EMBL" id="MCBS01025023">
    <property type="protein sequence ID" value="RKF71789.1"/>
    <property type="molecule type" value="Genomic_DNA"/>
</dbReference>
<protein>
    <submittedName>
        <fullName evidence="1">Uncharacterized protein</fullName>
    </submittedName>
</protein>
<name>A0A420IB58_9PEZI</name>
<comment type="caution">
    <text evidence="1">The sequence shown here is derived from an EMBL/GenBank/DDBJ whole genome shotgun (WGS) entry which is preliminary data.</text>
</comment>
<accession>A0A420IB58</accession>